<evidence type="ECO:0000256" key="5">
    <source>
        <dbReference type="SAM" id="SignalP"/>
    </source>
</evidence>
<dbReference type="OrthoDB" id="771136at2759"/>
<dbReference type="InterPro" id="IPR034164">
    <property type="entry name" value="Pepsin-like_dom"/>
</dbReference>
<dbReference type="InterPro" id="IPR001461">
    <property type="entry name" value="Aspartic_peptidase_A1"/>
</dbReference>
<dbReference type="CDD" id="cd05471">
    <property type="entry name" value="pepsin_like"/>
    <property type="match status" value="1"/>
</dbReference>
<gene>
    <name evidence="7" type="ORF">ACA1_280510</name>
</gene>
<dbReference type="GO" id="GO:0006508">
    <property type="term" value="P:proteolysis"/>
    <property type="evidence" value="ECO:0007669"/>
    <property type="project" value="UniProtKB-KW"/>
</dbReference>
<proteinExistence type="inferred from homology"/>
<dbReference type="PANTHER" id="PTHR13683">
    <property type="entry name" value="ASPARTYL PROTEASES"/>
    <property type="match status" value="1"/>
</dbReference>
<evidence type="ECO:0000259" key="6">
    <source>
        <dbReference type="PROSITE" id="PS51767"/>
    </source>
</evidence>
<protein>
    <recommendedName>
        <fullName evidence="6">Peptidase A1 domain-containing protein</fullName>
    </recommendedName>
</protein>
<evidence type="ECO:0000256" key="1">
    <source>
        <dbReference type="ARBA" id="ARBA00007447"/>
    </source>
</evidence>
<evidence type="ECO:0000256" key="3">
    <source>
        <dbReference type="ARBA" id="ARBA00022729"/>
    </source>
</evidence>
<dbReference type="EMBL" id="KB007908">
    <property type="protein sequence ID" value="ELR20998.1"/>
    <property type="molecule type" value="Genomic_DNA"/>
</dbReference>
<dbReference type="AlphaFoldDB" id="L8H8F0"/>
<dbReference type="STRING" id="1257118.L8H8F0"/>
<dbReference type="InterPro" id="IPR033121">
    <property type="entry name" value="PEPTIDASE_A1"/>
</dbReference>
<dbReference type="KEGG" id="acan:ACA1_280510"/>
<sequence>MGRKPASPSFLSPPASGVLAGAVVLAILLTATSAQQQSADGNLGFDFVYQNAPIELTLEHRPKRSLQNPHPYTASAAAALALQQPIARQAEPTPKLAPISQTYTALDCYARWKFRALLDGAGYKVHNDTVPLCDNGAEFYAVIGVGTPPQHFYVQFAVPAAGCTTCAGHAADRYKRNNSSTAHGYSCADVFHCTAMRCYGDTFECGVLLKEKLTFGNRTFDGMFGAIYEAAGTFSATYQVDGILGLSYFSDLSCLPNCVPPLWDSMVSAFNLPDVFALDLPAPNKGVAKLTLGGTGRARPDDVHWTPIMQESYYVVDLKEVDVAGVPIKYDPADMGQVIVDRNIFEALKEGFLSGKCT</sequence>
<dbReference type="Proteomes" id="UP000011083">
    <property type="component" value="Unassembled WGS sequence"/>
</dbReference>
<dbReference type="PANTHER" id="PTHR13683:SF375">
    <property type="entry name" value="PEPTIDASE A1 DOMAIN-CONTAINING PROTEIN"/>
    <property type="match status" value="1"/>
</dbReference>
<dbReference type="InterPro" id="IPR021109">
    <property type="entry name" value="Peptidase_aspartic_dom_sf"/>
</dbReference>
<keyword evidence="2" id="KW-0645">Protease</keyword>
<dbReference type="GeneID" id="14921872"/>
<organism evidence="7 8">
    <name type="scientific">Acanthamoeba castellanii (strain ATCC 30010 / Neff)</name>
    <dbReference type="NCBI Taxonomy" id="1257118"/>
    <lineage>
        <taxon>Eukaryota</taxon>
        <taxon>Amoebozoa</taxon>
        <taxon>Discosea</taxon>
        <taxon>Longamoebia</taxon>
        <taxon>Centramoebida</taxon>
        <taxon>Acanthamoebidae</taxon>
        <taxon>Acanthamoeba</taxon>
    </lineage>
</organism>
<reference evidence="7 8" key="1">
    <citation type="journal article" date="2013" name="Genome Biol.">
        <title>Genome of Acanthamoeba castellanii highlights extensive lateral gene transfer and early evolution of tyrosine kinase signaling.</title>
        <authorList>
            <person name="Clarke M."/>
            <person name="Lohan A.J."/>
            <person name="Liu B."/>
            <person name="Lagkouvardos I."/>
            <person name="Roy S."/>
            <person name="Zafar N."/>
            <person name="Bertelli C."/>
            <person name="Schilde C."/>
            <person name="Kianianmomeni A."/>
            <person name="Burglin T.R."/>
            <person name="Frech C."/>
            <person name="Turcotte B."/>
            <person name="Kopec K.O."/>
            <person name="Synnott J.M."/>
            <person name="Choo C."/>
            <person name="Paponov I."/>
            <person name="Finkler A."/>
            <person name="Soon Heng Tan C."/>
            <person name="Hutchins A.P."/>
            <person name="Weinmeier T."/>
            <person name="Rattei T."/>
            <person name="Chu J.S."/>
            <person name="Gimenez G."/>
            <person name="Irimia M."/>
            <person name="Rigden D.J."/>
            <person name="Fitzpatrick D.A."/>
            <person name="Lorenzo-Morales J."/>
            <person name="Bateman A."/>
            <person name="Chiu C.H."/>
            <person name="Tang P."/>
            <person name="Hegemann P."/>
            <person name="Fromm H."/>
            <person name="Raoult D."/>
            <person name="Greub G."/>
            <person name="Miranda-Saavedra D."/>
            <person name="Chen N."/>
            <person name="Nash P."/>
            <person name="Ginger M.L."/>
            <person name="Horn M."/>
            <person name="Schaap P."/>
            <person name="Caler L."/>
            <person name="Loftus B."/>
        </authorList>
    </citation>
    <scope>NUCLEOTIDE SEQUENCE [LARGE SCALE GENOMIC DNA]</scope>
    <source>
        <strain evidence="7 8">Neff</strain>
    </source>
</reference>
<comment type="similarity">
    <text evidence="1">Belongs to the peptidase A1 family.</text>
</comment>
<dbReference type="RefSeq" id="XP_004344741.1">
    <property type="nucleotide sequence ID" value="XM_004344691.1"/>
</dbReference>
<evidence type="ECO:0000313" key="7">
    <source>
        <dbReference type="EMBL" id="ELR20998.1"/>
    </source>
</evidence>
<feature type="signal peptide" evidence="5">
    <location>
        <begin position="1"/>
        <end position="34"/>
    </location>
</feature>
<evidence type="ECO:0000256" key="2">
    <source>
        <dbReference type="ARBA" id="ARBA00022670"/>
    </source>
</evidence>
<accession>L8H8F0</accession>
<evidence type="ECO:0000313" key="8">
    <source>
        <dbReference type="Proteomes" id="UP000011083"/>
    </source>
</evidence>
<dbReference type="VEuPathDB" id="AmoebaDB:ACA1_280510"/>
<dbReference type="GO" id="GO:0004190">
    <property type="term" value="F:aspartic-type endopeptidase activity"/>
    <property type="evidence" value="ECO:0007669"/>
    <property type="project" value="InterPro"/>
</dbReference>
<feature type="domain" description="Peptidase A1" evidence="6">
    <location>
        <begin position="139"/>
        <end position="358"/>
    </location>
</feature>
<name>L8H8F0_ACACF</name>
<dbReference type="Gene3D" id="2.40.70.10">
    <property type="entry name" value="Acid Proteases"/>
    <property type="match status" value="1"/>
</dbReference>
<dbReference type="PROSITE" id="PS51767">
    <property type="entry name" value="PEPTIDASE_A1"/>
    <property type="match status" value="1"/>
</dbReference>
<evidence type="ECO:0000256" key="4">
    <source>
        <dbReference type="ARBA" id="ARBA00022801"/>
    </source>
</evidence>
<keyword evidence="4" id="KW-0378">Hydrolase</keyword>
<dbReference type="SUPFAM" id="SSF50630">
    <property type="entry name" value="Acid proteases"/>
    <property type="match status" value="1"/>
</dbReference>
<keyword evidence="3 5" id="KW-0732">Signal</keyword>
<dbReference type="Pfam" id="PF00026">
    <property type="entry name" value="Asp"/>
    <property type="match status" value="1"/>
</dbReference>
<feature type="chain" id="PRO_5003990509" description="Peptidase A1 domain-containing protein" evidence="5">
    <location>
        <begin position="35"/>
        <end position="358"/>
    </location>
</feature>
<keyword evidence="8" id="KW-1185">Reference proteome</keyword>